<feature type="domain" description="4'-phosphopantetheinyl transferase" evidence="3">
    <location>
        <begin position="98"/>
        <end position="172"/>
    </location>
</feature>
<reference evidence="5" key="1">
    <citation type="submission" date="2016-08" db="EMBL/GenBank/DDBJ databases">
        <authorList>
            <person name="Varghese N."/>
            <person name="Submissions Spin"/>
        </authorList>
    </citation>
    <scope>NUCLEOTIDE SEQUENCE [LARGE SCALE GENOMIC DNA]</scope>
    <source>
        <strain evidence="5">R-53144</strain>
    </source>
</reference>
<accession>A0A1C4B7H8</accession>
<organism evidence="4 5">
    <name type="scientific">Gilliamella intestini</name>
    <dbReference type="NCBI Taxonomy" id="1798183"/>
    <lineage>
        <taxon>Bacteria</taxon>
        <taxon>Pseudomonadati</taxon>
        <taxon>Pseudomonadota</taxon>
        <taxon>Gammaproteobacteria</taxon>
        <taxon>Orbales</taxon>
        <taxon>Orbaceae</taxon>
        <taxon>Gilliamella</taxon>
    </lineage>
</organism>
<dbReference type="PANTHER" id="PTHR12215:SF10">
    <property type="entry name" value="L-AMINOADIPATE-SEMIALDEHYDE DEHYDROGENASE-PHOSPHOPANTETHEINYL TRANSFERASE"/>
    <property type="match status" value="1"/>
</dbReference>
<comment type="similarity">
    <text evidence="1">Belongs to the P-Pant transferase superfamily. Gsp/Sfp/HetI/AcpT family.</text>
</comment>
<dbReference type="InterPro" id="IPR050559">
    <property type="entry name" value="P-Pant_transferase_sf"/>
</dbReference>
<dbReference type="Pfam" id="PF01648">
    <property type="entry name" value="ACPS"/>
    <property type="match status" value="1"/>
</dbReference>
<dbReference type="EMBL" id="FMBA01000017">
    <property type="protein sequence ID" value="SCC02841.1"/>
    <property type="molecule type" value="Genomic_DNA"/>
</dbReference>
<dbReference type="GO" id="GO:0019878">
    <property type="term" value="P:lysine biosynthetic process via aminoadipic acid"/>
    <property type="evidence" value="ECO:0007669"/>
    <property type="project" value="TreeGrafter"/>
</dbReference>
<sequence length="205" mass="23510">MLIVQLACLKDADINFSLLPQTLLNEANNLSGQRKKQFLVCRSILAHLLKQYCDISMLPVIKVGDNGRPSFLESHLPDFNISHSQDWVAVAISLVGKVGLDIEVARPRKNYLKVAKNFFADDEYQWMIKQEDSLKAFWQLWTLKESALKLYAKGVWQIKSVNVDLDKNIISSPFAKHFYFQYQQIDDVHLAVNCDVPITQLKLQS</sequence>
<dbReference type="Gene3D" id="3.90.470.20">
    <property type="entry name" value="4'-phosphopantetheinyl transferase domain"/>
    <property type="match status" value="2"/>
</dbReference>
<name>A0A1C4B7H8_9GAMM</name>
<dbReference type="SUPFAM" id="SSF56214">
    <property type="entry name" value="4'-phosphopantetheinyl transferase"/>
    <property type="match status" value="2"/>
</dbReference>
<dbReference type="InterPro" id="IPR008278">
    <property type="entry name" value="4-PPantetheinyl_Trfase_dom"/>
</dbReference>
<evidence type="ECO:0000256" key="2">
    <source>
        <dbReference type="ARBA" id="ARBA00022679"/>
    </source>
</evidence>
<dbReference type="STRING" id="1798183.GA0061080_101763"/>
<dbReference type="RefSeq" id="WP_091122682.1">
    <property type="nucleotide sequence ID" value="NZ_FMBA01000017.1"/>
</dbReference>
<gene>
    <name evidence="4" type="ORF">GA0061080_101763</name>
</gene>
<keyword evidence="2 4" id="KW-0808">Transferase</keyword>
<dbReference type="GO" id="GO:0005829">
    <property type="term" value="C:cytosol"/>
    <property type="evidence" value="ECO:0007669"/>
    <property type="project" value="TreeGrafter"/>
</dbReference>
<evidence type="ECO:0000256" key="1">
    <source>
        <dbReference type="ARBA" id="ARBA00010990"/>
    </source>
</evidence>
<dbReference type="GO" id="GO:0000287">
    <property type="term" value="F:magnesium ion binding"/>
    <property type="evidence" value="ECO:0007669"/>
    <property type="project" value="InterPro"/>
</dbReference>
<proteinExistence type="inferred from homology"/>
<dbReference type="OrthoDB" id="7061431at2"/>
<protein>
    <submittedName>
        <fullName evidence="4">4'-phosphopantetheinyl transferase</fullName>
    </submittedName>
</protein>
<dbReference type="Proteomes" id="UP000199698">
    <property type="component" value="Unassembled WGS sequence"/>
</dbReference>
<dbReference type="InterPro" id="IPR037143">
    <property type="entry name" value="4-PPantetheinyl_Trfase_dom_sf"/>
</dbReference>
<evidence type="ECO:0000313" key="5">
    <source>
        <dbReference type="Proteomes" id="UP000199698"/>
    </source>
</evidence>
<evidence type="ECO:0000259" key="3">
    <source>
        <dbReference type="Pfam" id="PF01648"/>
    </source>
</evidence>
<dbReference type="AlphaFoldDB" id="A0A1C4B7H8"/>
<dbReference type="PANTHER" id="PTHR12215">
    <property type="entry name" value="PHOSPHOPANTETHEINE TRANSFERASE"/>
    <property type="match status" value="1"/>
</dbReference>
<dbReference type="GO" id="GO:0008897">
    <property type="term" value="F:holo-[acyl-carrier-protein] synthase activity"/>
    <property type="evidence" value="ECO:0007669"/>
    <property type="project" value="InterPro"/>
</dbReference>
<evidence type="ECO:0000313" key="4">
    <source>
        <dbReference type="EMBL" id="SCC02841.1"/>
    </source>
</evidence>
<keyword evidence="5" id="KW-1185">Reference proteome</keyword>